<evidence type="ECO:0000256" key="4">
    <source>
        <dbReference type="ARBA" id="ARBA00022490"/>
    </source>
</evidence>
<dbReference type="Pfam" id="PF14712">
    <property type="entry name" value="Snapin_Pallidin"/>
    <property type="match status" value="1"/>
</dbReference>
<dbReference type="GO" id="GO:0031083">
    <property type="term" value="C:BLOC-1 complex"/>
    <property type="evidence" value="ECO:0007669"/>
    <property type="project" value="TreeGrafter"/>
</dbReference>
<comment type="subcellular location">
    <subcellularLocation>
        <location evidence="1">Cytoplasm</location>
    </subcellularLocation>
</comment>
<dbReference type="PANTHER" id="PTHR31328">
    <property type="entry name" value="BIOGENESIS OF LYSOSOME-RELATED ORGANELLES COMPLEX 1 SUBUNIT 6"/>
    <property type="match status" value="1"/>
</dbReference>
<name>A0A0M4EJE5_DROBS</name>
<gene>
    <name evidence="7" type="ORF">Dbus_chr3Lg2218</name>
</gene>
<reference evidence="7 8" key="1">
    <citation type="submission" date="2015-08" db="EMBL/GenBank/DDBJ databases">
        <title>Ancestral chromatin configuration constrains chromatin evolution on differentiating sex chromosomes in Drosophila.</title>
        <authorList>
            <person name="Zhou Q."/>
            <person name="Bachtrog D."/>
        </authorList>
    </citation>
    <scope>NUCLEOTIDE SEQUENCE [LARGE SCALE GENOMIC DNA]</scope>
    <source>
        <tissue evidence="7">Whole larvae</tissue>
    </source>
</reference>
<evidence type="ECO:0000256" key="6">
    <source>
        <dbReference type="SAM" id="MobiDB-lite"/>
    </source>
</evidence>
<protein>
    <recommendedName>
        <fullName evidence="3 5">Biogenesis of lysosome-related organelles complex 1 subunit 6</fullName>
        <shortName evidence="5">BLOC-1 subunit 6</shortName>
    </recommendedName>
</protein>
<dbReference type="InterPro" id="IPR017242">
    <property type="entry name" value="BLOC-1_pallidin"/>
</dbReference>
<dbReference type="Proteomes" id="UP000494163">
    <property type="component" value="Chromosome 3L"/>
</dbReference>
<dbReference type="AlphaFoldDB" id="A0A0M4EJE5"/>
<dbReference type="OrthoDB" id="19659at2759"/>
<organism evidence="7 8">
    <name type="scientific">Drosophila busckii</name>
    <name type="common">Fruit fly</name>
    <dbReference type="NCBI Taxonomy" id="30019"/>
    <lineage>
        <taxon>Eukaryota</taxon>
        <taxon>Metazoa</taxon>
        <taxon>Ecdysozoa</taxon>
        <taxon>Arthropoda</taxon>
        <taxon>Hexapoda</taxon>
        <taxon>Insecta</taxon>
        <taxon>Pterygota</taxon>
        <taxon>Neoptera</taxon>
        <taxon>Endopterygota</taxon>
        <taxon>Diptera</taxon>
        <taxon>Brachycera</taxon>
        <taxon>Muscomorpha</taxon>
        <taxon>Ephydroidea</taxon>
        <taxon>Drosophilidae</taxon>
        <taxon>Drosophila</taxon>
    </lineage>
</organism>
<evidence type="ECO:0000256" key="5">
    <source>
        <dbReference type="PIRNR" id="PIRNR037609"/>
    </source>
</evidence>
<feature type="compositionally biased region" description="Polar residues" evidence="6">
    <location>
        <begin position="20"/>
        <end position="33"/>
    </location>
</feature>
<dbReference type="OMA" id="MMSDVKR"/>
<dbReference type="InterPro" id="IPR028119">
    <property type="entry name" value="Snapin/Pallidin/Snn1"/>
</dbReference>
<dbReference type="STRING" id="30019.A0A0M4EJE5"/>
<evidence type="ECO:0000313" key="8">
    <source>
        <dbReference type="Proteomes" id="UP000494163"/>
    </source>
</evidence>
<keyword evidence="4" id="KW-0963">Cytoplasm</keyword>
<dbReference type="GO" id="GO:0030133">
    <property type="term" value="C:transport vesicle"/>
    <property type="evidence" value="ECO:0007669"/>
    <property type="project" value="TreeGrafter"/>
</dbReference>
<dbReference type="PANTHER" id="PTHR31328:SF2">
    <property type="entry name" value="BIOGENESIS OF LYSOSOME-RELATED ORGANELLES COMPLEX 1 SUBUNIT 6"/>
    <property type="match status" value="1"/>
</dbReference>
<comment type="function">
    <text evidence="5">Component of the biogenesis of lysosome-related organelles complex-1 (BLOC-1) involved in pigment granule biogenesis.</text>
</comment>
<dbReference type="PIRSF" id="PIRSF037609">
    <property type="entry name" value="BLOC-1_complex_pallidin"/>
    <property type="match status" value="1"/>
</dbReference>
<dbReference type="EMBL" id="CP012525">
    <property type="protein sequence ID" value="ALC45052.1"/>
    <property type="molecule type" value="Genomic_DNA"/>
</dbReference>
<accession>A0A0M4EJE5</accession>
<comment type="similarity">
    <text evidence="2 5">Belongs to the BLOC1S6 family.</text>
</comment>
<proteinExistence type="inferred from homology"/>
<evidence type="ECO:0000313" key="7">
    <source>
        <dbReference type="EMBL" id="ALC45052.1"/>
    </source>
</evidence>
<keyword evidence="8" id="KW-1185">Reference proteome</keyword>
<feature type="region of interest" description="Disordered" evidence="6">
    <location>
        <begin position="17"/>
        <end position="45"/>
    </location>
</feature>
<evidence type="ECO:0000256" key="3">
    <source>
        <dbReference type="ARBA" id="ARBA00019579"/>
    </source>
</evidence>
<evidence type="ECO:0000256" key="1">
    <source>
        <dbReference type="ARBA" id="ARBA00004496"/>
    </source>
</evidence>
<sequence length="171" mass="19626">MLKSSNLNSVMHKLDEEQTDNMQQDAQTDNNNAAPKEAATNESSASMAALNLSDGVLQVVEPPIERARGQVKELMYISSGYGKQNKIYIDLSKEKYKLDASELAEVTEMLNNVKRYQVKLMKLKKDMTTIYQRTKMLRKRAENVKCCKYRDCQRRLDKQKQEESLIGSQPQ</sequence>
<evidence type="ECO:0000256" key="2">
    <source>
        <dbReference type="ARBA" id="ARBA00005767"/>
    </source>
</evidence>